<dbReference type="PROSITE" id="PS50846">
    <property type="entry name" value="HMA_2"/>
    <property type="match status" value="1"/>
</dbReference>
<dbReference type="STRING" id="454136.NIES2119_19250"/>
<dbReference type="Pfam" id="PF00403">
    <property type="entry name" value="HMA"/>
    <property type="match status" value="1"/>
</dbReference>
<feature type="domain" description="HMA" evidence="1">
    <location>
        <begin position="1"/>
        <end position="64"/>
    </location>
</feature>
<dbReference type="GO" id="GO:0046872">
    <property type="term" value="F:metal ion binding"/>
    <property type="evidence" value="ECO:0007669"/>
    <property type="project" value="InterPro"/>
</dbReference>
<dbReference type="AlphaFoldDB" id="A0A1U7IFR2"/>
<dbReference type="EMBL" id="MRCE01000019">
    <property type="protein sequence ID" value="OKH35876.1"/>
    <property type="molecule type" value="Genomic_DNA"/>
</dbReference>
<sequence length="64" mass="6822">MNIELTVPSMACSACSDTITKAIKTVDPNAVVQADPKTKLVNVETEKPEMEIREAIASAGYPVT</sequence>
<dbReference type="CDD" id="cd00371">
    <property type="entry name" value="HMA"/>
    <property type="match status" value="1"/>
</dbReference>
<evidence type="ECO:0000313" key="3">
    <source>
        <dbReference type="Proteomes" id="UP000185860"/>
    </source>
</evidence>
<organism evidence="2 3">
    <name type="scientific">[Phormidium ambiguum] IAM M-71</name>
    <dbReference type="NCBI Taxonomy" id="454136"/>
    <lineage>
        <taxon>Bacteria</taxon>
        <taxon>Bacillati</taxon>
        <taxon>Cyanobacteriota</taxon>
        <taxon>Cyanophyceae</taxon>
        <taxon>Oscillatoriophycideae</taxon>
        <taxon>Aerosakkonematales</taxon>
        <taxon>Aerosakkonemataceae</taxon>
        <taxon>Floridanema</taxon>
    </lineage>
</organism>
<reference evidence="2 3" key="1">
    <citation type="submission" date="2016-11" db="EMBL/GenBank/DDBJ databases">
        <title>Draft Genome Sequences of Nine Cyanobacterial Strains from Diverse Habitats.</title>
        <authorList>
            <person name="Zhu T."/>
            <person name="Hou S."/>
            <person name="Lu X."/>
            <person name="Hess W.R."/>
        </authorList>
    </citation>
    <scope>NUCLEOTIDE SEQUENCE [LARGE SCALE GENOMIC DNA]</scope>
    <source>
        <strain evidence="2 3">IAM M-71</strain>
    </source>
</reference>
<evidence type="ECO:0000259" key="1">
    <source>
        <dbReference type="PROSITE" id="PS50846"/>
    </source>
</evidence>
<dbReference type="SUPFAM" id="SSF55008">
    <property type="entry name" value="HMA, heavy metal-associated domain"/>
    <property type="match status" value="1"/>
</dbReference>
<dbReference type="RefSeq" id="WP_073595124.1">
    <property type="nucleotide sequence ID" value="NZ_MRCE01000019.1"/>
</dbReference>
<proteinExistence type="predicted"/>
<evidence type="ECO:0000313" key="2">
    <source>
        <dbReference type="EMBL" id="OKH35876.1"/>
    </source>
</evidence>
<comment type="caution">
    <text evidence="2">The sequence shown here is derived from an EMBL/GenBank/DDBJ whole genome shotgun (WGS) entry which is preliminary data.</text>
</comment>
<name>A0A1U7IFR2_9CYAN</name>
<accession>A0A1U7IFR2</accession>
<dbReference type="OrthoDB" id="516025at2"/>
<dbReference type="Gene3D" id="3.30.70.100">
    <property type="match status" value="1"/>
</dbReference>
<dbReference type="InterPro" id="IPR006121">
    <property type="entry name" value="HMA_dom"/>
</dbReference>
<gene>
    <name evidence="2" type="ORF">NIES2119_19250</name>
</gene>
<dbReference type="InterPro" id="IPR036163">
    <property type="entry name" value="HMA_dom_sf"/>
</dbReference>
<dbReference type="Proteomes" id="UP000185860">
    <property type="component" value="Unassembled WGS sequence"/>
</dbReference>
<protein>
    <submittedName>
        <fullName evidence="2">Heavy metal transporter</fullName>
    </submittedName>
</protein>